<name>A0A915HQF3_ROMCU</name>
<organism evidence="1 2">
    <name type="scientific">Romanomermis culicivorax</name>
    <name type="common">Nematode worm</name>
    <dbReference type="NCBI Taxonomy" id="13658"/>
    <lineage>
        <taxon>Eukaryota</taxon>
        <taxon>Metazoa</taxon>
        <taxon>Ecdysozoa</taxon>
        <taxon>Nematoda</taxon>
        <taxon>Enoplea</taxon>
        <taxon>Dorylaimia</taxon>
        <taxon>Mermithida</taxon>
        <taxon>Mermithoidea</taxon>
        <taxon>Mermithidae</taxon>
        <taxon>Romanomermis</taxon>
    </lineage>
</organism>
<reference evidence="2" key="1">
    <citation type="submission" date="2022-11" db="UniProtKB">
        <authorList>
            <consortium name="WormBaseParasite"/>
        </authorList>
    </citation>
    <scope>IDENTIFICATION</scope>
</reference>
<proteinExistence type="predicted"/>
<accession>A0A915HQF3</accession>
<sequence length="88" mass="8950">MDASNTSNLAANSTTNTTMVDPDVLIALASNLATPAATTPTLAATLAVPTVPAIIQPPPTFQGTEESFYRLGFAAAVAETSMAAKLQI</sequence>
<dbReference type="AlphaFoldDB" id="A0A915HQF3"/>
<keyword evidence="1" id="KW-1185">Reference proteome</keyword>
<protein>
    <submittedName>
        <fullName evidence="2">Uncharacterized protein</fullName>
    </submittedName>
</protein>
<dbReference type="WBParaSite" id="nRc.2.0.1.t03949-RA">
    <property type="protein sequence ID" value="nRc.2.0.1.t03949-RA"/>
    <property type="gene ID" value="nRc.2.0.1.g03949"/>
</dbReference>
<dbReference type="Proteomes" id="UP000887565">
    <property type="component" value="Unplaced"/>
</dbReference>
<evidence type="ECO:0000313" key="2">
    <source>
        <dbReference type="WBParaSite" id="nRc.2.0.1.t03949-RA"/>
    </source>
</evidence>
<evidence type="ECO:0000313" key="1">
    <source>
        <dbReference type="Proteomes" id="UP000887565"/>
    </source>
</evidence>